<accession>A0A6P4J0D5</accession>
<feature type="transmembrane region" description="Helical" evidence="8">
    <location>
        <begin position="551"/>
        <end position="576"/>
    </location>
</feature>
<dbReference type="AlphaFoldDB" id="A0A6P4J0D5"/>
<keyword evidence="4 8" id="KW-1133">Transmembrane helix</keyword>
<keyword evidence="3 8" id="KW-0812">Transmembrane</keyword>
<name>A0A6P4J0D5_DROKI</name>
<keyword evidence="2" id="KW-1003">Cell membrane</keyword>
<evidence type="ECO:0000313" key="10">
    <source>
        <dbReference type="Proteomes" id="UP001652661"/>
    </source>
</evidence>
<dbReference type="Proteomes" id="UP001652661">
    <property type="component" value="Chromosome 3L"/>
</dbReference>
<proteinExistence type="predicted"/>
<feature type="signal peptide" evidence="9">
    <location>
        <begin position="1"/>
        <end position="19"/>
    </location>
</feature>
<comment type="subcellular location">
    <subcellularLocation>
        <location evidence="1">Cell membrane</location>
        <topology evidence="1">Multi-pass membrane protein</topology>
    </subcellularLocation>
</comment>
<dbReference type="InterPro" id="IPR052192">
    <property type="entry name" value="Insect_Ionotropic_Sensory_Rcpt"/>
</dbReference>
<dbReference type="PANTHER" id="PTHR42643">
    <property type="entry name" value="IONOTROPIC RECEPTOR 20A-RELATED"/>
    <property type="match status" value="1"/>
</dbReference>
<evidence type="ECO:0000256" key="3">
    <source>
        <dbReference type="ARBA" id="ARBA00022692"/>
    </source>
</evidence>
<gene>
    <name evidence="11" type="primary">Ir67a</name>
</gene>
<reference evidence="11" key="1">
    <citation type="submission" date="2025-08" db="UniProtKB">
        <authorList>
            <consortium name="RefSeq"/>
        </authorList>
    </citation>
    <scope>IDENTIFICATION</scope>
    <source>
        <strain evidence="11">14028-0561.14</strain>
        <tissue evidence="11">Whole fly</tissue>
    </source>
</reference>
<dbReference type="OrthoDB" id="7882716at2759"/>
<evidence type="ECO:0000256" key="5">
    <source>
        <dbReference type="ARBA" id="ARBA00023136"/>
    </source>
</evidence>
<dbReference type="PANTHER" id="PTHR42643:SF41">
    <property type="entry name" value="IONOTROPIC RECEPTOR 20A-RELATED"/>
    <property type="match status" value="1"/>
</dbReference>
<evidence type="ECO:0000256" key="4">
    <source>
        <dbReference type="ARBA" id="ARBA00022989"/>
    </source>
</evidence>
<keyword evidence="10" id="KW-1185">Reference proteome</keyword>
<keyword evidence="9" id="KW-0732">Signal</keyword>
<keyword evidence="5 8" id="KW-0472">Membrane</keyword>
<dbReference type="RefSeq" id="XP_017027993.1">
    <property type="nucleotide sequence ID" value="XM_017172504.1"/>
</dbReference>
<evidence type="ECO:0000256" key="6">
    <source>
        <dbReference type="ARBA" id="ARBA00023170"/>
    </source>
</evidence>
<evidence type="ECO:0000256" key="9">
    <source>
        <dbReference type="SAM" id="SignalP"/>
    </source>
</evidence>
<evidence type="ECO:0000313" key="11">
    <source>
        <dbReference type="RefSeq" id="XP_017027993.1"/>
    </source>
</evidence>
<feature type="transmembrane region" description="Helical" evidence="8">
    <location>
        <begin position="356"/>
        <end position="374"/>
    </location>
</feature>
<organism evidence="10 11">
    <name type="scientific">Drosophila kikkawai</name>
    <name type="common">Fruit fly</name>
    <dbReference type="NCBI Taxonomy" id="30033"/>
    <lineage>
        <taxon>Eukaryota</taxon>
        <taxon>Metazoa</taxon>
        <taxon>Ecdysozoa</taxon>
        <taxon>Arthropoda</taxon>
        <taxon>Hexapoda</taxon>
        <taxon>Insecta</taxon>
        <taxon>Pterygota</taxon>
        <taxon>Neoptera</taxon>
        <taxon>Endopterygota</taxon>
        <taxon>Diptera</taxon>
        <taxon>Brachycera</taxon>
        <taxon>Muscomorpha</taxon>
        <taxon>Ephydroidea</taxon>
        <taxon>Drosophilidae</taxon>
        <taxon>Drosophila</taxon>
        <taxon>Sophophora</taxon>
    </lineage>
</organism>
<feature type="chain" id="PRO_5027575324" evidence="9">
    <location>
        <begin position="20"/>
        <end position="581"/>
    </location>
</feature>
<evidence type="ECO:0000256" key="8">
    <source>
        <dbReference type="SAM" id="Phobius"/>
    </source>
</evidence>
<evidence type="ECO:0000256" key="7">
    <source>
        <dbReference type="ARBA" id="ARBA00023180"/>
    </source>
</evidence>
<feature type="transmembrane region" description="Helical" evidence="8">
    <location>
        <begin position="297"/>
        <end position="320"/>
    </location>
</feature>
<sequence length="581" mass="68222">MWPLLVPVLLLANETSSWLQPILDSIYRDKPYETILLLRHSRDLRNDISGLEGISLPILNFNEQMDFPLRSTYNKEMVALIWQTGNPKFDSDLWQALDRNLLNMRKVRLLLCRRWEEKPTDEFADTTENLRFLDVAVIGQENRIYHLQPYAPKRWLEVNPTKETIFTPIRNYRGKYILTIPDQFSPRSIVSRNPETGKLEMTGYVYKLILEFTRIYNFTFRWVKDIVPGEQLNLFLLRNMTLNGTIDMPISLCGFEMPSELGVFSSIYDLGLWLVMVPCAQDIRTADVYVVMVSGQFLLVLLIFYYIFTFLDLCFGTLLLRKRVDWSSFVLNERMISGIIGQSFNMRARNTLSSRVTNASLFLLGLVLSTLYAAHLKTLLTKRPKARQISNFQELRDSPVSVYFDEAERFYLTSFDWERPVTAIRDKIQFVNTRDFHDIRSSLNRSQSFSVLDTEWLIMAKRQEFFEQPVYCFLPEMAIIRASVLLSLPMQANSIYEYPMNELIHRAQDAGLLDFWKQETLRKMISLGMISQKNPFPYVAFREFKVADLTWIWLLLFSLLALAFFVFLCEHLVYWFTGRGH</sequence>
<protein>
    <submittedName>
        <fullName evidence="11">Uncharacterized protein Ir67a</fullName>
    </submittedName>
</protein>
<evidence type="ECO:0000256" key="2">
    <source>
        <dbReference type="ARBA" id="ARBA00022475"/>
    </source>
</evidence>
<keyword evidence="6" id="KW-0675">Receptor</keyword>
<dbReference type="GO" id="GO:0005886">
    <property type="term" value="C:plasma membrane"/>
    <property type="evidence" value="ECO:0007669"/>
    <property type="project" value="UniProtKB-SubCell"/>
</dbReference>
<evidence type="ECO:0000256" key="1">
    <source>
        <dbReference type="ARBA" id="ARBA00004651"/>
    </source>
</evidence>
<keyword evidence="7" id="KW-0325">Glycoprotein</keyword>